<evidence type="ECO:0000313" key="2">
    <source>
        <dbReference type="EMBL" id="MBE4906945.1"/>
    </source>
</evidence>
<gene>
    <name evidence="2" type="ORF">IMZ08_02595</name>
</gene>
<organism evidence="2 3">
    <name type="scientific">Litchfieldia luteola</name>
    <dbReference type="NCBI Taxonomy" id="682179"/>
    <lineage>
        <taxon>Bacteria</taxon>
        <taxon>Bacillati</taxon>
        <taxon>Bacillota</taxon>
        <taxon>Bacilli</taxon>
        <taxon>Bacillales</taxon>
        <taxon>Bacillaceae</taxon>
        <taxon>Litchfieldia</taxon>
    </lineage>
</organism>
<accession>A0ABR9QEP4</accession>
<sequence>MENILKSQYPSRSVLFNIEPLGLGTPYVESLSSYISRLARYHCLSTGTLFSKLIAIYLNKYYITEIAGRGGDGFYDSSNGVNGIGSLAIDFVEVIEFLTSRNNISKLTFLPWSSILPTRGLMETKKKWCPFCYEDSLANQSEVYDPLIWSLKESKYCLKHKVTLVSTCNRCYRKINFLSRDSNPGFCHSCKSWLGSHTETFYNEIEPLDMKIGNSERIGEMLEISSGVRPINIRRSQVGEALNFYLNSCFKGDLKAFAHVLETPITTFRYWQKGINLPPLRGLLKICLNLDIGLLDFIEMKHIEIHSYENKVFSQTYTKEIKKYDHDKVKAILMEEITNPKGTSLSQLAKVIGCDRKLLYIKFPNESKQIVDNNKSNLMYRKIERRVTSEEKLLKAIKNLLDKDLYPSRRRVEHELDGEILLKESHFRAIWNQMIKNL</sequence>
<comment type="caution">
    <text evidence="2">The sequence shown here is derived from an EMBL/GenBank/DDBJ whole genome shotgun (WGS) entry which is preliminary data.</text>
</comment>
<evidence type="ECO:0000313" key="3">
    <source>
        <dbReference type="Proteomes" id="UP001516662"/>
    </source>
</evidence>
<dbReference type="EMBL" id="JADCLJ010000007">
    <property type="protein sequence ID" value="MBE4906945.1"/>
    <property type="molecule type" value="Genomic_DNA"/>
</dbReference>
<reference evidence="2 3" key="1">
    <citation type="submission" date="2020-10" db="EMBL/GenBank/DDBJ databases">
        <title>Bacillus sp. HD4P25, an endophyte from a halophyte.</title>
        <authorList>
            <person name="Sun J.-Q."/>
        </authorList>
    </citation>
    <scope>NUCLEOTIDE SEQUENCE [LARGE SCALE GENOMIC DNA]</scope>
    <source>
        <strain evidence="2 3">YIM 93174</strain>
    </source>
</reference>
<proteinExistence type="predicted"/>
<dbReference type="Pfam" id="PF06527">
    <property type="entry name" value="TniQ"/>
    <property type="match status" value="1"/>
</dbReference>
<protein>
    <submittedName>
        <fullName evidence="2">TniQ family protein</fullName>
    </submittedName>
</protein>
<dbReference type="RefSeq" id="WP_193534432.1">
    <property type="nucleotide sequence ID" value="NZ_JADCLJ010000007.1"/>
</dbReference>
<keyword evidence="3" id="KW-1185">Reference proteome</keyword>
<name>A0ABR9QEP4_9BACI</name>
<evidence type="ECO:0000259" key="1">
    <source>
        <dbReference type="Pfam" id="PF06527"/>
    </source>
</evidence>
<dbReference type="Proteomes" id="UP001516662">
    <property type="component" value="Unassembled WGS sequence"/>
</dbReference>
<feature type="domain" description="TniQ" evidence="1">
    <location>
        <begin position="20"/>
        <end position="164"/>
    </location>
</feature>
<dbReference type="InterPro" id="IPR009492">
    <property type="entry name" value="TniQ"/>
</dbReference>